<organism evidence="2 3">
    <name type="scientific">Sphaceloma murrayae</name>
    <dbReference type="NCBI Taxonomy" id="2082308"/>
    <lineage>
        <taxon>Eukaryota</taxon>
        <taxon>Fungi</taxon>
        <taxon>Dikarya</taxon>
        <taxon>Ascomycota</taxon>
        <taxon>Pezizomycotina</taxon>
        <taxon>Dothideomycetes</taxon>
        <taxon>Dothideomycetidae</taxon>
        <taxon>Myriangiales</taxon>
        <taxon>Elsinoaceae</taxon>
        <taxon>Sphaceloma</taxon>
    </lineage>
</organism>
<feature type="compositionally biased region" description="Low complexity" evidence="1">
    <location>
        <begin position="616"/>
        <end position="640"/>
    </location>
</feature>
<reference evidence="2 3" key="1">
    <citation type="submission" date="2017-06" db="EMBL/GenBank/DDBJ databases">
        <title>Draft genome sequence of a variant of Elsinoe murrayae.</title>
        <authorList>
            <person name="Cheng Q."/>
        </authorList>
    </citation>
    <scope>NUCLEOTIDE SEQUENCE [LARGE SCALE GENOMIC DNA]</scope>
    <source>
        <strain evidence="2 3">CQ-2017a</strain>
    </source>
</reference>
<dbReference type="STRING" id="2082308.A0A2K1R0C4"/>
<sequence length="872" mass="97218">MNTYSNTTPTSPRTRYSYNQETSSPAIYNTTLEPNHLMPNSLYPAPVLHGQAADLRLHQQQPGFTVQDYSPRSIVPRTSPAHNTTPPLLGQQTWDSGAQYYYISPVSSACRGSPRETLLTEDQPKTHSGVPQYQRLHPAGLAAGGVHTPGLNTLHPTNVLDPEALIRMGYHTSRLTQPGAAFQTPEVSAAAAAHLMPLIDSAHGGRASYQATNIVPRSRSREASPNYLLGATPELSTPESVQSASFAPTLLSYLSMPGPMIDPRLVTGELRKSNRYLHSWIDVRNVRSWGDFTLSTILSNTEMKRVLGLVSALPTPVAPNGYGMSNKELLSRTISHMCVRTNFALELAQGKPYMAIRTLGDDSSSYFQANFVSSYQDDEDLTIYGDGRGRVVGVLHPSNVWQSRWKRGSVFEQKRYLNGLANIHQAMRDHSCRYGFIVTEYELVCVRYRTKSSNRKLPYFGSLELSESLPMAAVHQSTPSTTGTGPQLTAALALFYLHMLAKKGGLDGQMHWKLDVGKPEDLTRQTYEKRDSWMPEILKEDERKMKNLRGWTYPKEKLNKKERNLTRLNDAKAQESYYRKIVDRYLRFCAASGSGDDLESAFRSMTIVPPLDLHSISRSSSRATTPTSSTSSLPSTGPVSTPDPPQKADTTAPPQNDLPLLLSSMRKLRESLTATSRSDTFAQSAYLFLLRATLLMRQWESYVPCLMHLLHRIHPITPLGPSELREVVGWRVLDLACREGRVREAGEVRLRWMGVGGGGGRAGRNGGTGRDRNVDAVLRALVRDDWIAWRRVAERVDGYGRALMEFAEERVRVNVLKCVGRAYLRIEKGVLERWTGKTWEELVSEGVGWELEGAKDGGEDWVVVRKIKGKTS</sequence>
<dbReference type="Proteomes" id="UP000243797">
    <property type="component" value="Unassembled WGS sequence"/>
</dbReference>
<gene>
    <name evidence="2" type="ORF">CAC42_2685</name>
</gene>
<protein>
    <submittedName>
        <fullName evidence="2">Uncharacterized protein</fullName>
    </submittedName>
</protein>
<dbReference type="EMBL" id="NKHZ01000017">
    <property type="protein sequence ID" value="PNS20754.1"/>
    <property type="molecule type" value="Genomic_DNA"/>
</dbReference>
<feature type="region of interest" description="Disordered" evidence="1">
    <location>
        <begin position="1"/>
        <end position="20"/>
    </location>
</feature>
<name>A0A2K1R0C4_9PEZI</name>
<proteinExistence type="predicted"/>
<evidence type="ECO:0000313" key="3">
    <source>
        <dbReference type="Proteomes" id="UP000243797"/>
    </source>
</evidence>
<dbReference type="AlphaFoldDB" id="A0A2K1R0C4"/>
<feature type="region of interest" description="Disordered" evidence="1">
    <location>
        <begin position="616"/>
        <end position="658"/>
    </location>
</feature>
<accession>A0A2K1R0C4</accession>
<dbReference type="PANTHER" id="PTHR39398">
    <property type="entry name" value="YALI0F14311P"/>
    <property type="match status" value="1"/>
</dbReference>
<dbReference type="InParanoid" id="A0A2K1R0C4"/>
<comment type="caution">
    <text evidence="2">The sequence shown here is derived from an EMBL/GenBank/DDBJ whole genome shotgun (WGS) entry which is preliminary data.</text>
</comment>
<evidence type="ECO:0000313" key="2">
    <source>
        <dbReference type="EMBL" id="PNS20754.1"/>
    </source>
</evidence>
<dbReference type="PANTHER" id="PTHR39398:SF1">
    <property type="entry name" value="CSN8_PSMD8_EIF3K DOMAIN-CONTAINING PROTEIN"/>
    <property type="match status" value="1"/>
</dbReference>
<keyword evidence="3" id="KW-1185">Reference proteome</keyword>
<dbReference type="OrthoDB" id="2100128at2759"/>
<evidence type="ECO:0000256" key="1">
    <source>
        <dbReference type="SAM" id="MobiDB-lite"/>
    </source>
</evidence>